<protein>
    <submittedName>
        <fullName evidence="1">Uncharacterized protein</fullName>
    </submittedName>
</protein>
<name>A0ACC1IVQ3_9FUNG</name>
<evidence type="ECO:0000313" key="2">
    <source>
        <dbReference type="Proteomes" id="UP001150581"/>
    </source>
</evidence>
<dbReference type="Proteomes" id="UP001150581">
    <property type="component" value="Unassembled WGS sequence"/>
</dbReference>
<sequence length="854" mass="93191">MRNAKLFAGTSHLALAERVASHLGVELAPVNLRRYTNRETTVDLGCSVREKDVYILQSGSMTTNDHLMEALIMVSAAKLASARKITVVMPYFPYSKQSKKKKRRGAISGKLVANMLTVSGADHVITMDLHAAQMSGFFGVPVDNLLSEPTLARWLAENIVRGAGGSKNVVVVAKNAGGAKRVTALADRLGAGFALIHTDNAPTTRPFSRTPSTVALHTLPQTPRGPGMFATAVNAIAIGSPLRESMSSSGSDADADPDLQTIVAGSTQPMVDQPKQGKKPRKTKGKRSSDVERLAISLQRASFHVSPQMAAEERPPTPDALDIDRAASPCLEISEVLNRSDDDGDSDLDDSQLLEMVNTPHDDVETAAHNSKAMAQATAGILEQGHRAARMAAVPVEPGSPGARRNTVSSPLAMQRITSGTHLMSDPPLRPPVAVTSWHKKRTARITLVGDVRDKLVLLLDDMIDHPSSFLTAAEHLMVHCGARAVCIVAAHGLFSGSSLGEVEICPYVQNVIVTNTFPIPDELTSASSKLIQIDVAPVLAEAIRRNHNGESISYLFDRNPTSATITRVQLPIRAFAQSAAQKHNQQQQHQRDAASENDQPTTHFGFKTVPESMKESLVRNVFSNVASSYDIMNDAMSMGVHRLWKDHFIRKMNPTPGAKLLDVAGGTGDITQRFLEFQDKQGDSASSVHMVDINPEMLQEGERRFAPSRWQADGRISFTVGNAENLEFIPDNSFDVYTIAFGIRNCTHPEKVVREAYRVLKPGGRFMCLEFSRVENPLLAAVYDMHSFYVIPKMGELIANDRASYEYLVESIRKFPPQNEFAQIIRDQGFTTIGKGYENLTFGTVAIHSGYKF</sequence>
<dbReference type="EMBL" id="JANBPG010000016">
    <property type="protein sequence ID" value="KAJ1901762.1"/>
    <property type="molecule type" value="Genomic_DNA"/>
</dbReference>
<gene>
    <name evidence="1" type="ORF">LPJ66_000544</name>
</gene>
<reference evidence="1" key="1">
    <citation type="submission" date="2022-07" db="EMBL/GenBank/DDBJ databases">
        <title>Phylogenomic reconstructions and comparative analyses of Kickxellomycotina fungi.</title>
        <authorList>
            <person name="Reynolds N.K."/>
            <person name="Stajich J.E."/>
            <person name="Barry K."/>
            <person name="Grigoriev I.V."/>
            <person name="Crous P."/>
            <person name="Smith M.E."/>
        </authorList>
    </citation>
    <scope>NUCLEOTIDE SEQUENCE</scope>
    <source>
        <strain evidence="1">Benny 63K</strain>
    </source>
</reference>
<accession>A0ACC1IVQ3</accession>
<proteinExistence type="predicted"/>
<keyword evidence="2" id="KW-1185">Reference proteome</keyword>
<comment type="caution">
    <text evidence="1">The sequence shown here is derived from an EMBL/GenBank/DDBJ whole genome shotgun (WGS) entry which is preliminary data.</text>
</comment>
<evidence type="ECO:0000313" key="1">
    <source>
        <dbReference type="EMBL" id="KAJ1901762.1"/>
    </source>
</evidence>
<organism evidence="1 2">
    <name type="scientific">Kickxella alabastrina</name>
    <dbReference type="NCBI Taxonomy" id="61397"/>
    <lineage>
        <taxon>Eukaryota</taxon>
        <taxon>Fungi</taxon>
        <taxon>Fungi incertae sedis</taxon>
        <taxon>Zoopagomycota</taxon>
        <taxon>Kickxellomycotina</taxon>
        <taxon>Kickxellomycetes</taxon>
        <taxon>Kickxellales</taxon>
        <taxon>Kickxellaceae</taxon>
        <taxon>Kickxella</taxon>
    </lineage>
</organism>